<sequence length="508" mass="55746">MIPFRFLHAADLHLDSRFAGLAQLPQAIRSYLRESTFAALGRLVSVAVQEKTDFVVISGDVYDISDASLQGQLRFQEALQELGKHGIAVFLIHGNHDPLDGPRLSTEPPGHVTVFGGSEPGQAVARRRSDGREVAVVSGISYPTAKVTENTALQFKRRPGSDLYHIALLHGNVDGDPQHETYSPCSRKDLIGRGYDYWALGHIHKRRVLHEQPPIVYPGNIQGRSVKETGPKGCYVVDVNEAGQATLKFHELDAVRWHVRELSIEGLADEAQWAGAVEQAVEEVRDAFPELMSVVRFRLTGRGAVHKALAEKGAAEDLLAELQRREAMRAERKAYAGLVWTEGFALETGLAVDRGRLVQEDSFLGEMLRLAGRSEQSSAGLDELMDSALKPLMESRELRRMLASVTPEEKLGWLRNAAELGISLLAGMDEYAGAMPAGGGNQMQDNNRQEQLQTDAGILPDRLDVSSVSEAKSILQKENGKELLQEGTDKTARTQAVKPVREERGDAG</sequence>
<evidence type="ECO:0000256" key="1">
    <source>
        <dbReference type="ARBA" id="ARBA00022801"/>
    </source>
</evidence>
<evidence type="ECO:0000313" key="4">
    <source>
        <dbReference type="EMBL" id="CQR54985.1"/>
    </source>
</evidence>
<feature type="compositionally biased region" description="Basic and acidic residues" evidence="2">
    <location>
        <begin position="499"/>
        <end position="508"/>
    </location>
</feature>
<dbReference type="CDD" id="cd00840">
    <property type="entry name" value="MPP_Mre11_N"/>
    <property type="match status" value="1"/>
</dbReference>
<dbReference type="PATRIC" id="fig|1073571.4.peg.2751"/>
<dbReference type="EMBL" id="LN831776">
    <property type="protein sequence ID" value="CQR54985.1"/>
    <property type="molecule type" value="Genomic_DNA"/>
</dbReference>
<dbReference type="GO" id="GO:0016787">
    <property type="term" value="F:hydrolase activity"/>
    <property type="evidence" value="ECO:0007669"/>
    <property type="project" value="UniProtKB-KW"/>
</dbReference>
<dbReference type="PANTHER" id="PTHR30337:SF7">
    <property type="entry name" value="PHOSPHOESTERASE"/>
    <property type="match status" value="1"/>
</dbReference>
<organism evidence="4 5">
    <name type="scientific">Paenibacillus riograndensis SBR5</name>
    <dbReference type="NCBI Taxonomy" id="1073571"/>
    <lineage>
        <taxon>Bacteria</taxon>
        <taxon>Bacillati</taxon>
        <taxon>Bacillota</taxon>
        <taxon>Bacilli</taxon>
        <taxon>Bacillales</taxon>
        <taxon>Paenibacillaceae</taxon>
        <taxon>Paenibacillus</taxon>
        <taxon>Paenibacillus sonchi group</taxon>
    </lineage>
</organism>
<proteinExistence type="predicted"/>
<dbReference type="SUPFAM" id="SSF56300">
    <property type="entry name" value="Metallo-dependent phosphatases"/>
    <property type="match status" value="1"/>
</dbReference>
<name>A0A0E4H970_9BACL</name>
<feature type="compositionally biased region" description="Basic and acidic residues" evidence="2">
    <location>
        <begin position="478"/>
        <end position="492"/>
    </location>
</feature>
<feature type="region of interest" description="Disordered" evidence="2">
    <location>
        <begin position="470"/>
        <end position="508"/>
    </location>
</feature>
<dbReference type="InterPro" id="IPR029052">
    <property type="entry name" value="Metallo-depent_PP-like"/>
</dbReference>
<dbReference type="KEGG" id="pri:PRIO_2580"/>
<protein>
    <submittedName>
        <fullName evidence="4">Metallophosphoesterase</fullName>
    </submittedName>
</protein>
<keyword evidence="1" id="KW-0378">Hydrolase</keyword>
<dbReference type="InterPro" id="IPR004843">
    <property type="entry name" value="Calcineurin-like_PHP"/>
</dbReference>
<dbReference type="AlphaFoldDB" id="A0A0E4H970"/>
<accession>A0A0E4H970</accession>
<dbReference type="RefSeq" id="WP_020428894.1">
    <property type="nucleotide sequence ID" value="NZ_AGBD01000732.1"/>
</dbReference>
<gene>
    <name evidence="4" type="ORF">PRIO_2580</name>
</gene>
<dbReference type="Pfam" id="PF00149">
    <property type="entry name" value="Metallophos"/>
    <property type="match status" value="1"/>
</dbReference>
<reference evidence="5" key="1">
    <citation type="submission" date="2015-03" db="EMBL/GenBank/DDBJ databases">
        <authorList>
            <person name="Wibberg D."/>
        </authorList>
    </citation>
    <scope>NUCLEOTIDE SEQUENCE [LARGE SCALE GENOMIC DNA]</scope>
</reference>
<evidence type="ECO:0000259" key="3">
    <source>
        <dbReference type="Pfam" id="PF00149"/>
    </source>
</evidence>
<dbReference type="HOGENOM" id="CLU_026621_4_0_9"/>
<dbReference type="Gene3D" id="3.60.21.10">
    <property type="match status" value="1"/>
</dbReference>
<evidence type="ECO:0000256" key="2">
    <source>
        <dbReference type="SAM" id="MobiDB-lite"/>
    </source>
</evidence>
<feature type="domain" description="Calcineurin-like phosphoesterase" evidence="3">
    <location>
        <begin position="4"/>
        <end position="205"/>
    </location>
</feature>
<dbReference type="PANTHER" id="PTHR30337">
    <property type="entry name" value="COMPONENT OF ATP-DEPENDENT DSDNA EXONUCLEASE"/>
    <property type="match status" value="1"/>
</dbReference>
<dbReference type="InterPro" id="IPR041796">
    <property type="entry name" value="Mre11_N"/>
</dbReference>
<dbReference type="Proteomes" id="UP000033163">
    <property type="component" value="Chromosome I"/>
</dbReference>
<dbReference type="InterPro" id="IPR050535">
    <property type="entry name" value="DNA_Repair-Maintenance_Comp"/>
</dbReference>
<evidence type="ECO:0000313" key="5">
    <source>
        <dbReference type="Proteomes" id="UP000033163"/>
    </source>
</evidence>